<gene>
    <name evidence="3" type="ORF">THRCLA_23174</name>
</gene>
<organism evidence="3 4">
    <name type="scientific">Thraustotheca clavata</name>
    <dbReference type="NCBI Taxonomy" id="74557"/>
    <lineage>
        <taxon>Eukaryota</taxon>
        <taxon>Sar</taxon>
        <taxon>Stramenopiles</taxon>
        <taxon>Oomycota</taxon>
        <taxon>Saprolegniomycetes</taxon>
        <taxon>Saprolegniales</taxon>
        <taxon>Achlyaceae</taxon>
        <taxon>Thraustotheca</taxon>
    </lineage>
</organism>
<keyword evidence="1" id="KW-0812">Transmembrane</keyword>
<keyword evidence="1" id="KW-1133">Transmembrane helix</keyword>
<accession>A0A1V9YBW2</accession>
<dbReference type="AlphaFoldDB" id="A0A1V9YBW2"/>
<dbReference type="EMBL" id="JNBS01004484">
    <property type="protein sequence ID" value="OQR83189.1"/>
    <property type="molecule type" value="Genomic_DNA"/>
</dbReference>
<evidence type="ECO:0000256" key="1">
    <source>
        <dbReference type="SAM" id="Phobius"/>
    </source>
</evidence>
<evidence type="ECO:0000313" key="4">
    <source>
        <dbReference type="Proteomes" id="UP000243217"/>
    </source>
</evidence>
<dbReference type="OrthoDB" id="10693382at2759"/>
<evidence type="ECO:0000313" key="3">
    <source>
        <dbReference type="EMBL" id="OQR83189.1"/>
    </source>
</evidence>
<feature type="transmembrane region" description="Helical" evidence="1">
    <location>
        <begin position="293"/>
        <end position="316"/>
    </location>
</feature>
<feature type="non-terminal residue" evidence="3">
    <location>
        <position position="445"/>
    </location>
</feature>
<reference evidence="3 4" key="1">
    <citation type="journal article" date="2014" name="Genome Biol. Evol.">
        <title>The secreted proteins of Achlya hypogyna and Thraustotheca clavata identify the ancestral oomycete secretome and reveal gene acquisitions by horizontal gene transfer.</title>
        <authorList>
            <person name="Misner I."/>
            <person name="Blouin N."/>
            <person name="Leonard G."/>
            <person name="Richards T.A."/>
            <person name="Lane C.E."/>
        </authorList>
    </citation>
    <scope>NUCLEOTIDE SEQUENCE [LARGE SCALE GENOMIC DNA]</scope>
    <source>
        <strain evidence="3 4">ATCC 34112</strain>
    </source>
</reference>
<dbReference type="Proteomes" id="UP000243217">
    <property type="component" value="Unassembled WGS sequence"/>
</dbReference>
<feature type="transmembrane region" description="Helical" evidence="1">
    <location>
        <begin position="402"/>
        <end position="418"/>
    </location>
</feature>
<proteinExistence type="predicted"/>
<evidence type="ECO:0000256" key="2">
    <source>
        <dbReference type="SAM" id="SignalP"/>
    </source>
</evidence>
<comment type="caution">
    <text evidence="3">The sequence shown here is derived from an EMBL/GenBank/DDBJ whole genome shotgun (WGS) entry which is preliminary data.</text>
</comment>
<feature type="signal peptide" evidence="2">
    <location>
        <begin position="1"/>
        <end position="17"/>
    </location>
</feature>
<name>A0A1V9YBW2_9STRA</name>
<keyword evidence="2" id="KW-0732">Signal</keyword>
<evidence type="ECO:0008006" key="5">
    <source>
        <dbReference type="Google" id="ProtNLM"/>
    </source>
</evidence>
<feature type="chain" id="PRO_5012031710" description="Secreted protein" evidence="2">
    <location>
        <begin position="18"/>
        <end position="445"/>
    </location>
</feature>
<protein>
    <recommendedName>
        <fullName evidence="5">Secreted protein</fullName>
    </recommendedName>
</protein>
<keyword evidence="1" id="KW-0472">Membrane</keyword>
<sequence>MNRLLRFMIWCVLNVNSLIDPLKTFYGYYLSTDSNYSWMVWQLTVNNNFNNISSQECNLDGPYVDCYFELPVYGTGSLAGSICRSYYPIDFGDTQHIASFFGNCSWPNGTRIDFPHELYATTQWSAQTSSTSRDCLGLIGEGDAFPCDSYTTQNGHILNYRLSISETTKWCKEFGGYYIKNLTNNIQQVLIANLTNSEYPSFISLALDEDTPSFNLYDIIGCSADLRLGGITTTISTTAWYGNTAGTWSTRSSKSAKSNSIQRNDTLFHVQTHYGSESDITLIRLVYKDALRILLLFIVISYRISSIYIPIGLVYYRHRVKFLNWIWYRHVGLVIHKRERRNLFILFVLSLETIVSTENIVVHCQHTVYTDKSAYGTLLLDYMSITRMIFGMKYEFALSENIFVLSSPVVWIYIPIYVTNQGVSIFQGYRWTGQYIRHYTSSIYN</sequence>
<keyword evidence="4" id="KW-1185">Reference proteome</keyword>